<reference evidence="1" key="2">
    <citation type="submission" date="2018-03" db="EMBL/GenBank/DDBJ databases">
        <title>The Triticum urartu genome reveals the dynamic nature of wheat genome evolution.</title>
        <authorList>
            <person name="Ling H."/>
            <person name="Ma B."/>
            <person name="Shi X."/>
            <person name="Liu H."/>
            <person name="Dong L."/>
            <person name="Sun H."/>
            <person name="Cao Y."/>
            <person name="Gao Q."/>
            <person name="Zheng S."/>
            <person name="Li Y."/>
            <person name="Yu Y."/>
            <person name="Du H."/>
            <person name="Qi M."/>
            <person name="Li Y."/>
            <person name="Yu H."/>
            <person name="Cui Y."/>
            <person name="Wang N."/>
            <person name="Chen C."/>
            <person name="Wu H."/>
            <person name="Zhao Y."/>
            <person name="Zhang J."/>
            <person name="Li Y."/>
            <person name="Zhou W."/>
            <person name="Zhang B."/>
            <person name="Hu W."/>
            <person name="Eijk M."/>
            <person name="Tang J."/>
            <person name="Witsenboer H."/>
            <person name="Zhao S."/>
            <person name="Li Z."/>
            <person name="Zhang A."/>
            <person name="Wang D."/>
            <person name="Liang C."/>
        </authorList>
    </citation>
    <scope>NUCLEOTIDE SEQUENCE [LARGE SCALE GENOMIC DNA]</scope>
    <source>
        <strain evidence="1">cv. G1812</strain>
    </source>
</reference>
<accession>A0A8R7Q9W0</accession>
<proteinExistence type="predicted"/>
<evidence type="ECO:0000313" key="2">
    <source>
        <dbReference type="Proteomes" id="UP000015106"/>
    </source>
</evidence>
<dbReference type="Gramene" id="TuG1812G0400003629.01.T01">
    <property type="protein sequence ID" value="TuG1812G0400003629.01.T01"/>
    <property type="gene ID" value="TuG1812G0400003629.01"/>
</dbReference>
<evidence type="ECO:0000313" key="1">
    <source>
        <dbReference type="EnsemblPlants" id="TuG1812G0400003629.01.T01"/>
    </source>
</evidence>
<dbReference type="EnsemblPlants" id="TuG1812G0400003629.01.T01">
    <property type="protein sequence ID" value="TuG1812G0400003629.01.T01"/>
    <property type="gene ID" value="TuG1812G0400003629.01"/>
</dbReference>
<protein>
    <submittedName>
        <fullName evidence="1">Uncharacterized protein</fullName>
    </submittedName>
</protein>
<reference evidence="2" key="1">
    <citation type="journal article" date="2013" name="Nature">
        <title>Draft genome of the wheat A-genome progenitor Triticum urartu.</title>
        <authorList>
            <person name="Ling H.Q."/>
            <person name="Zhao S."/>
            <person name="Liu D."/>
            <person name="Wang J."/>
            <person name="Sun H."/>
            <person name="Zhang C."/>
            <person name="Fan H."/>
            <person name="Li D."/>
            <person name="Dong L."/>
            <person name="Tao Y."/>
            <person name="Gao C."/>
            <person name="Wu H."/>
            <person name="Li Y."/>
            <person name="Cui Y."/>
            <person name="Guo X."/>
            <person name="Zheng S."/>
            <person name="Wang B."/>
            <person name="Yu K."/>
            <person name="Liang Q."/>
            <person name="Yang W."/>
            <person name="Lou X."/>
            <person name="Chen J."/>
            <person name="Feng M."/>
            <person name="Jian J."/>
            <person name="Zhang X."/>
            <person name="Luo G."/>
            <person name="Jiang Y."/>
            <person name="Liu J."/>
            <person name="Wang Z."/>
            <person name="Sha Y."/>
            <person name="Zhang B."/>
            <person name="Wu H."/>
            <person name="Tang D."/>
            <person name="Shen Q."/>
            <person name="Xue P."/>
            <person name="Zou S."/>
            <person name="Wang X."/>
            <person name="Liu X."/>
            <person name="Wang F."/>
            <person name="Yang Y."/>
            <person name="An X."/>
            <person name="Dong Z."/>
            <person name="Zhang K."/>
            <person name="Zhang X."/>
            <person name="Luo M.C."/>
            <person name="Dvorak J."/>
            <person name="Tong Y."/>
            <person name="Wang J."/>
            <person name="Yang H."/>
            <person name="Li Z."/>
            <person name="Wang D."/>
            <person name="Zhang A."/>
            <person name="Wang J."/>
        </authorList>
    </citation>
    <scope>NUCLEOTIDE SEQUENCE</scope>
    <source>
        <strain evidence="2">cv. G1812</strain>
    </source>
</reference>
<organism evidence="1 2">
    <name type="scientific">Triticum urartu</name>
    <name type="common">Red wild einkorn</name>
    <name type="synonym">Crithodium urartu</name>
    <dbReference type="NCBI Taxonomy" id="4572"/>
    <lineage>
        <taxon>Eukaryota</taxon>
        <taxon>Viridiplantae</taxon>
        <taxon>Streptophyta</taxon>
        <taxon>Embryophyta</taxon>
        <taxon>Tracheophyta</taxon>
        <taxon>Spermatophyta</taxon>
        <taxon>Magnoliopsida</taxon>
        <taxon>Liliopsida</taxon>
        <taxon>Poales</taxon>
        <taxon>Poaceae</taxon>
        <taxon>BOP clade</taxon>
        <taxon>Pooideae</taxon>
        <taxon>Triticodae</taxon>
        <taxon>Triticeae</taxon>
        <taxon>Triticinae</taxon>
        <taxon>Triticum</taxon>
    </lineage>
</organism>
<name>A0A8R7Q9W0_TRIUA</name>
<keyword evidence="2" id="KW-1185">Reference proteome</keyword>
<dbReference type="AlphaFoldDB" id="A0A8R7Q9W0"/>
<reference evidence="1" key="3">
    <citation type="submission" date="2022-06" db="UniProtKB">
        <authorList>
            <consortium name="EnsemblPlants"/>
        </authorList>
    </citation>
    <scope>IDENTIFICATION</scope>
</reference>
<sequence>MQHIADHVTILAREGKNYSWSRGRAGRGRPRGCPAGSWAGAIWRTCATLRGGRAASWAPATSIVQGGDCPVEWREVAVQEDGVGAMVTQGRDAPGRGEADSFLICDQNCVIVEGRGTGRFRSVGLIVRW</sequence>
<dbReference type="Proteomes" id="UP000015106">
    <property type="component" value="Chromosome 4"/>
</dbReference>